<dbReference type="Pfam" id="PF07883">
    <property type="entry name" value="Cupin_2"/>
    <property type="match status" value="1"/>
</dbReference>
<feature type="domain" description="Cupin type-2" evidence="1">
    <location>
        <begin position="135"/>
        <end position="199"/>
    </location>
</feature>
<dbReference type="EMBL" id="FOCP01000031">
    <property type="protein sequence ID" value="SEN65912.1"/>
    <property type="molecule type" value="Genomic_DNA"/>
</dbReference>
<sequence length="209" mass="23279">MPDHDNKLIEYALGILDEKTAETLQAEIDSSAQNKSALRDIEHVLTLLAESEQPLAPSQNLRERIMQSVQHETRFTGFLDRLCIFFDLNQESIKEHLSTLNHVSAEAWQLNAFPGTHLYHFEGGTQIAENADCGLVYVEPGKMIAAHRHLGDEWSFILQGQMKEVNGAVYHPGDCIHRPAGSVHALQSVGEKPLVFAAVLIEGLEFVVD</sequence>
<gene>
    <name evidence="2" type="ORF">SAMN05216325_1316</name>
</gene>
<dbReference type="OrthoDB" id="564955at2"/>
<organism evidence="2 3">
    <name type="scientific">Nitrosomonas marina</name>
    <dbReference type="NCBI Taxonomy" id="917"/>
    <lineage>
        <taxon>Bacteria</taxon>
        <taxon>Pseudomonadati</taxon>
        <taxon>Pseudomonadota</taxon>
        <taxon>Betaproteobacteria</taxon>
        <taxon>Nitrosomonadales</taxon>
        <taxon>Nitrosomonadaceae</taxon>
        <taxon>Nitrosomonas</taxon>
    </lineage>
</organism>
<evidence type="ECO:0000259" key="1">
    <source>
        <dbReference type="Pfam" id="PF07883"/>
    </source>
</evidence>
<dbReference type="Proteomes" id="UP000199459">
    <property type="component" value="Unassembled WGS sequence"/>
</dbReference>
<dbReference type="InterPro" id="IPR014710">
    <property type="entry name" value="RmlC-like_jellyroll"/>
</dbReference>
<reference evidence="2 3" key="1">
    <citation type="submission" date="2016-10" db="EMBL/GenBank/DDBJ databases">
        <authorList>
            <person name="de Groot N.N."/>
        </authorList>
    </citation>
    <scope>NUCLEOTIDE SEQUENCE [LARGE SCALE GENOMIC DNA]</scope>
    <source>
        <strain evidence="2 3">Nm22</strain>
    </source>
</reference>
<accession>A0A1H8ICK4</accession>
<dbReference type="AlphaFoldDB" id="A0A1H8ICK4"/>
<dbReference type="SUPFAM" id="SSF51182">
    <property type="entry name" value="RmlC-like cupins"/>
    <property type="match status" value="1"/>
</dbReference>
<evidence type="ECO:0000313" key="2">
    <source>
        <dbReference type="EMBL" id="SEN65912.1"/>
    </source>
</evidence>
<dbReference type="Gene3D" id="2.60.120.10">
    <property type="entry name" value="Jelly Rolls"/>
    <property type="match status" value="1"/>
</dbReference>
<dbReference type="InterPro" id="IPR011051">
    <property type="entry name" value="RmlC_Cupin_sf"/>
</dbReference>
<evidence type="ECO:0000313" key="3">
    <source>
        <dbReference type="Proteomes" id="UP000199459"/>
    </source>
</evidence>
<dbReference type="RefSeq" id="WP_090634523.1">
    <property type="nucleotide sequence ID" value="NZ_FOCP01000031.1"/>
</dbReference>
<dbReference type="InterPro" id="IPR013096">
    <property type="entry name" value="Cupin_2"/>
</dbReference>
<proteinExistence type="predicted"/>
<protein>
    <submittedName>
        <fullName evidence="2">Cupin domain-containing protein</fullName>
    </submittedName>
</protein>
<dbReference type="STRING" id="917.SAMN05216326_10776"/>
<name>A0A1H8ICK4_9PROT</name>